<evidence type="ECO:0000313" key="7">
    <source>
        <dbReference type="EMBL" id="MBL4934557.1"/>
    </source>
</evidence>
<feature type="transmembrane region" description="Helical" evidence="6">
    <location>
        <begin position="36"/>
        <end position="59"/>
    </location>
</feature>
<feature type="transmembrane region" description="Helical" evidence="6">
    <location>
        <begin position="163"/>
        <end position="182"/>
    </location>
</feature>
<dbReference type="Proteomes" id="UP000632377">
    <property type="component" value="Unassembled WGS sequence"/>
</dbReference>
<evidence type="ECO:0000256" key="3">
    <source>
        <dbReference type="ARBA" id="ARBA00022692"/>
    </source>
</evidence>
<evidence type="ECO:0000256" key="2">
    <source>
        <dbReference type="ARBA" id="ARBA00009190"/>
    </source>
</evidence>
<evidence type="ECO:0000256" key="5">
    <source>
        <dbReference type="ARBA" id="ARBA00023136"/>
    </source>
</evidence>
<dbReference type="InterPro" id="IPR001727">
    <property type="entry name" value="GDT1-like"/>
</dbReference>
<comment type="similarity">
    <text evidence="2 6">Belongs to the GDT1 family.</text>
</comment>
<keyword evidence="5 6" id="KW-0472">Membrane</keyword>
<organism evidence="7 8">
    <name type="scientific">Clostridium rhizosphaerae</name>
    <dbReference type="NCBI Taxonomy" id="2803861"/>
    <lineage>
        <taxon>Bacteria</taxon>
        <taxon>Bacillati</taxon>
        <taxon>Bacillota</taxon>
        <taxon>Clostridia</taxon>
        <taxon>Eubacteriales</taxon>
        <taxon>Clostridiaceae</taxon>
        <taxon>Clostridium</taxon>
    </lineage>
</organism>
<proteinExistence type="inferred from homology"/>
<dbReference type="PANTHER" id="PTHR12608:SF1">
    <property type="entry name" value="TRANSMEMBRANE PROTEIN 165"/>
    <property type="match status" value="1"/>
</dbReference>
<accession>A0ABS1T607</accession>
<dbReference type="Pfam" id="PF01169">
    <property type="entry name" value="GDT1"/>
    <property type="match status" value="2"/>
</dbReference>
<gene>
    <name evidence="7" type="ORF">JK636_02160</name>
</gene>
<dbReference type="RefSeq" id="WP_202747187.1">
    <property type="nucleotide sequence ID" value="NZ_JAESWC010000001.1"/>
</dbReference>
<comment type="caution">
    <text evidence="7">The sequence shown here is derived from an EMBL/GenBank/DDBJ whole genome shotgun (WGS) entry which is preliminary data.</text>
</comment>
<name>A0ABS1T607_9CLOT</name>
<keyword evidence="8" id="KW-1185">Reference proteome</keyword>
<evidence type="ECO:0000256" key="1">
    <source>
        <dbReference type="ARBA" id="ARBA00004141"/>
    </source>
</evidence>
<reference evidence="7 8" key="1">
    <citation type="submission" date="2021-01" db="EMBL/GenBank/DDBJ databases">
        <title>Genome public.</title>
        <authorList>
            <person name="Liu C."/>
            <person name="Sun Q."/>
        </authorList>
    </citation>
    <scope>NUCLEOTIDE SEQUENCE [LARGE SCALE GENOMIC DNA]</scope>
    <source>
        <strain evidence="7 8">YIM B02515</strain>
    </source>
</reference>
<evidence type="ECO:0000256" key="6">
    <source>
        <dbReference type="RuleBase" id="RU365102"/>
    </source>
</evidence>
<sequence length="243" mass="26208">MASFIKALLLVVVAEMGDKTQLLAMAMASKYKVKQVMMGVLIATILNHALAVAVGSYLGNVIPMDIVKIVAAVAFLVFGLWTIRGDKLDDEEEKKVKFGPIVTVAIAFFMAEMGDKTQLMTISIAAENSKPLLILMGTTAGMLVADGIGVIGGAWMCRHIPEIYIKWVAGIIFMFFGALTLYKSVPAAFLTPVYIILFLVALGVLIYLFGVKFAYYGQVCDIALSGQEVSADKEKSCSSETVN</sequence>
<feature type="transmembrane region" description="Helical" evidence="6">
    <location>
        <begin position="132"/>
        <end position="151"/>
    </location>
</feature>
<dbReference type="EMBL" id="JAESWC010000001">
    <property type="protein sequence ID" value="MBL4934557.1"/>
    <property type="molecule type" value="Genomic_DNA"/>
</dbReference>
<feature type="transmembrane region" description="Helical" evidence="6">
    <location>
        <begin position="95"/>
        <end position="111"/>
    </location>
</feature>
<keyword evidence="3 6" id="KW-0812">Transmembrane</keyword>
<evidence type="ECO:0000256" key="4">
    <source>
        <dbReference type="ARBA" id="ARBA00022989"/>
    </source>
</evidence>
<keyword evidence="4 6" id="KW-1133">Transmembrane helix</keyword>
<feature type="transmembrane region" description="Helical" evidence="6">
    <location>
        <begin position="189"/>
        <end position="209"/>
    </location>
</feature>
<comment type="subcellular location">
    <subcellularLocation>
        <location evidence="1 6">Membrane</location>
        <topology evidence="1 6">Multi-pass membrane protein</topology>
    </subcellularLocation>
</comment>
<dbReference type="PANTHER" id="PTHR12608">
    <property type="entry name" value="TRANSMEMBRANE PROTEIN HTP-1 RELATED"/>
    <property type="match status" value="1"/>
</dbReference>
<protein>
    <recommendedName>
        <fullName evidence="6">GDT1 family protein</fullName>
    </recommendedName>
</protein>
<feature type="transmembrane region" description="Helical" evidence="6">
    <location>
        <begin position="66"/>
        <end position="83"/>
    </location>
</feature>
<evidence type="ECO:0000313" key="8">
    <source>
        <dbReference type="Proteomes" id="UP000632377"/>
    </source>
</evidence>